<keyword evidence="1" id="KW-0732">Signal</keyword>
<dbReference type="PROSITE" id="PS51257">
    <property type="entry name" value="PROKAR_LIPOPROTEIN"/>
    <property type="match status" value="1"/>
</dbReference>
<dbReference type="PANTHER" id="PTHR35271:SF1">
    <property type="entry name" value="ABC TRANSPORTER, SUBSTRATE-BINDING LIPOPROTEIN"/>
    <property type="match status" value="1"/>
</dbReference>
<dbReference type="Pfam" id="PF04392">
    <property type="entry name" value="ABC_sub_bind"/>
    <property type="match status" value="1"/>
</dbReference>
<sequence>MKKLISLVLAAVMALSLVACGSGNKDKDTGDKTYKVGVVQLVQHEALDAATKGFTDALKEALGDKVEVVEKNASGDSNNCSTIVNGFISDKVDLIMANATPALQAAASATSTIPILGTSVTDYATALEIADWTGTVGSNISGTSDLAPLDKQAAMLQELFPNAKKVGMLFCSSEPNSKYQVDEVTKLLSAAGITCTEYTFTDSNDVSSVTQKACDDSDVLYIPTDNTAASNTEAIANVVLAAGTPVIAGEAGICKGCGVATLSIDYYELGKITGQMAAKILTGEADISTMPVEFAPTATKQANMANCEKLGITIPADYTALATE</sequence>
<reference evidence="2" key="1">
    <citation type="submission" date="2020-09" db="EMBL/GenBank/DDBJ databases">
        <title>New species isolated from human feces.</title>
        <authorList>
            <person name="Kitahara M."/>
            <person name="Shigeno Y."/>
            <person name="Shime M."/>
            <person name="Matsumoto Y."/>
            <person name="Nakamura S."/>
            <person name="Motooka D."/>
            <person name="Fukuoka S."/>
            <person name="Nishikawa H."/>
            <person name="Benno Y."/>
        </authorList>
    </citation>
    <scope>NUCLEOTIDE SEQUENCE</scope>
    <source>
        <strain evidence="2">MM35</strain>
    </source>
</reference>
<evidence type="ECO:0000256" key="1">
    <source>
        <dbReference type="SAM" id="SignalP"/>
    </source>
</evidence>
<dbReference type="InterPro" id="IPR007487">
    <property type="entry name" value="ABC_transpt-TYRBP-like"/>
</dbReference>
<dbReference type="Gene3D" id="3.40.50.2300">
    <property type="match status" value="2"/>
</dbReference>
<proteinExistence type="predicted"/>
<dbReference type="EMBL" id="AP023415">
    <property type="protein sequence ID" value="BCK78237.1"/>
    <property type="molecule type" value="Genomic_DNA"/>
</dbReference>
<feature type="signal peptide" evidence="1">
    <location>
        <begin position="1"/>
        <end position="21"/>
    </location>
</feature>
<keyword evidence="3" id="KW-1185">Reference proteome</keyword>
<dbReference type="AlphaFoldDB" id="A0A810PVY2"/>
<protein>
    <recommendedName>
        <fullName evidence="4">ABC transporter substrate-binding protein</fullName>
    </recommendedName>
</protein>
<dbReference type="SUPFAM" id="SSF53822">
    <property type="entry name" value="Periplasmic binding protein-like I"/>
    <property type="match status" value="1"/>
</dbReference>
<dbReference type="Proteomes" id="UP000681343">
    <property type="component" value="Chromosome"/>
</dbReference>
<dbReference type="RefSeq" id="WP_212818869.1">
    <property type="nucleotide sequence ID" value="NZ_AP023415.1"/>
</dbReference>
<name>A0A810PVY2_9FIRM</name>
<organism evidence="2 3">
    <name type="scientific">Vescimonas fastidiosa</name>
    <dbReference type="NCBI Taxonomy" id="2714353"/>
    <lineage>
        <taxon>Bacteria</taxon>
        <taxon>Bacillati</taxon>
        <taxon>Bacillota</taxon>
        <taxon>Clostridia</taxon>
        <taxon>Eubacteriales</taxon>
        <taxon>Oscillospiraceae</taxon>
        <taxon>Vescimonas</taxon>
    </lineage>
</organism>
<dbReference type="CDD" id="cd06325">
    <property type="entry name" value="PBP1_ABC_unchar_transporter"/>
    <property type="match status" value="1"/>
</dbReference>
<accession>A0A810PVY2</accession>
<dbReference type="KEGG" id="vfa:MM35RIKEN_04290"/>
<feature type="chain" id="PRO_5038993453" description="ABC transporter substrate-binding protein" evidence="1">
    <location>
        <begin position="22"/>
        <end position="324"/>
    </location>
</feature>
<dbReference type="InterPro" id="IPR028082">
    <property type="entry name" value="Peripla_BP_I"/>
</dbReference>
<dbReference type="PANTHER" id="PTHR35271">
    <property type="entry name" value="ABC TRANSPORTER, SUBSTRATE-BINDING LIPOPROTEIN-RELATED"/>
    <property type="match status" value="1"/>
</dbReference>
<evidence type="ECO:0008006" key="4">
    <source>
        <dbReference type="Google" id="ProtNLM"/>
    </source>
</evidence>
<evidence type="ECO:0000313" key="3">
    <source>
        <dbReference type="Proteomes" id="UP000681343"/>
    </source>
</evidence>
<gene>
    <name evidence="2" type="ORF">MM35RIKEN_04290</name>
</gene>
<evidence type="ECO:0000313" key="2">
    <source>
        <dbReference type="EMBL" id="BCK78237.1"/>
    </source>
</evidence>